<evidence type="ECO:0000313" key="1">
    <source>
        <dbReference type="EMBL" id="KAF0776251.1"/>
    </source>
</evidence>
<protein>
    <submittedName>
        <fullName evidence="1">Uncharacterized protein</fullName>
    </submittedName>
</protein>
<sequence>MVALSSLQQAVACLPMKPLKHTKRTDQIMRQLQHTYSKQFKFSNGKAFITLALKIEGMLYREFPNDANVVLSSSALARRLQHVVVKVLKLLQQPKDMAATTCASLAAPCASPPRSFTIASMLS</sequence>
<accession>A0A6A5B090</accession>
<proteinExistence type="predicted"/>
<gene>
    <name evidence="1" type="ORF">AaE_000050</name>
</gene>
<comment type="caution">
    <text evidence="1">The sequence shown here is derived from an EMBL/GenBank/DDBJ whole genome shotgun (WGS) entry which is preliminary data.</text>
</comment>
<organism evidence="1 2">
    <name type="scientific">Aphanomyces astaci</name>
    <name type="common">Crayfish plague agent</name>
    <dbReference type="NCBI Taxonomy" id="112090"/>
    <lineage>
        <taxon>Eukaryota</taxon>
        <taxon>Sar</taxon>
        <taxon>Stramenopiles</taxon>
        <taxon>Oomycota</taxon>
        <taxon>Saprolegniomycetes</taxon>
        <taxon>Saprolegniales</taxon>
        <taxon>Verrucalvaceae</taxon>
        <taxon>Aphanomyces</taxon>
    </lineage>
</organism>
<dbReference type="EMBL" id="VJMI01000104">
    <property type="protein sequence ID" value="KAF0776251.1"/>
    <property type="molecule type" value="Genomic_DNA"/>
</dbReference>
<name>A0A6A5B090_APHAT</name>
<evidence type="ECO:0000313" key="2">
    <source>
        <dbReference type="Proteomes" id="UP000469452"/>
    </source>
</evidence>
<dbReference type="VEuPathDB" id="FungiDB:H257_08974"/>
<dbReference type="AlphaFoldDB" id="A0A6A5B090"/>
<dbReference type="Proteomes" id="UP000469452">
    <property type="component" value="Unassembled WGS sequence"/>
</dbReference>
<reference evidence="1 2" key="1">
    <citation type="submission" date="2019-06" db="EMBL/GenBank/DDBJ databases">
        <title>Genomics analysis of Aphanomyces spp. identifies a new class of oomycete effector associated with host adaptation.</title>
        <authorList>
            <person name="Gaulin E."/>
        </authorList>
    </citation>
    <scope>NUCLEOTIDE SEQUENCE [LARGE SCALE GENOMIC DNA]</scope>
    <source>
        <strain evidence="1 2">E</strain>
    </source>
</reference>